<gene>
    <name evidence="2" type="ORF">BROSI_A0520</name>
</gene>
<accession>A0ABQ0JTG5</accession>
<dbReference type="PANTHER" id="PTHR36394:SF1">
    <property type="entry name" value="OS01G0277700 PROTEIN"/>
    <property type="match status" value="1"/>
</dbReference>
<feature type="transmembrane region" description="Helical" evidence="1">
    <location>
        <begin position="190"/>
        <end position="206"/>
    </location>
</feature>
<sequence>MQNTAISLIGATFFIALTHAIMPNHWMPFALIGKGQKWSLTKTILITAIAGLGHSITTTLLGFIIAFLGFHITKYAETIAEPLAGIILIVLGITFVIVGRLRHGTHNHNHSKFSDKTIAISLFAMLSSSPCVAALPLFLAASTFSWSTLVLLSIILSATTVSGMLALTTLAYTGVKKIHLCSIEDYEKEIIGGILILIGIISLIVHH</sequence>
<feature type="transmembrane region" description="Helical" evidence="1">
    <location>
        <begin position="82"/>
        <end position="98"/>
    </location>
</feature>
<keyword evidence="1" id="KW-0472">Membrane</keyword>
<protein>
    <submittedName>
        <fullName evidence="2">Uncharacterized protein</fullName>
    </submittedName>
</protein>
<comment type="caution">
    <text evidence="2">The sequence shown here is derived from an EMBL/GenBank/DDBJ whole genome shotgun (WGS) entry which is preliminary data.</text>
</comment>
<feature type="transmembrane region" description="Helical" evidence="1">
    <location>
        <begin position="44"/>
        <end position="70"/>
    </location>
</feature>
<dbReference type="Proteomes" id="UP000032309">
    <property type="component" value="Unassembled WGS sequence"/>
</dbReference>
<keyword evidence="3" id="KW-1185">Reference proteome</keyword>
<evidence type="ECO:0000313" key="3">
    <source>
        <dbReference type="Proteomes" id="UP000032309"/>
    </source>
</evidence>
<feature type="transmembrane region" description="Helical" evidence="1">
    <location>
        <begin position="118"/>
        <end position="141"/>
    </location>
</feature>
<name>A0ABQ0JTG5_9BACT</name>
<dbReference type="EMBL" id="BAFN01000001">
    <property type="protein sequence ID" value="GAN32016.1"/>
    <property type="molecule type" value="Genomic_DNA"/>
</dbReference>
<evidence type="ECO:0000256" key="1">
    <source>
        <dbReference type="SAM" id="Phobius"/>
    </source>
</evidence>
<dbReference type="RefSeq" id="WP_052562091.1">
    <property type="nucleotide sequence ID" value="NZ_BAFN01000001.1"/>
</dbReference>
<proteinExistence type="predicted"/>
<keyword evidence="1" id="KW-0812">Transmembrane</keyword>
<reference evidence="3" key="1">
    <citation type="journal article" date="2015" name="Genome Announc.">
        <title>Draft Genome Sequence of an Anaerobic Ammonium-Oxidizing Bacterium, "Candidatus Brocadia sinica".</title>
        <authorList>
            <person name="Oshiki M."/>
            <person name="Shinyako-Hata K."/>
            <person name="Satoh H."/>
            <person name="Okabe S."/>
        </authorList>
    </citation>
    <scope>NUCLEOTIDE SEQUENCE [LARGE SCALE GENOMIC DNA]</scope>
    <source>
        <strain evidence="3">JPN1</strain>
    </source>
</reference>
<dbReference type="PANTHER" id="PTHR36394">
    <property type="entry name" value="OS01G0277700 PROTEIN"/>
    <property type="match status" value="1"/>
</dbReference>
<organism evidence="2 3">
    <name type="scientific">Candidatus Brocadia sinica JPN1</name>
    <dbReference type="NCBI Taxonomy" id="1197129"/>
    <lineage>
        <taxon>Bacteria</taxon>
        <taxon>Pseudomonadati</taxon>
        <taxon>Planctomycetota</taxon>
        <taxon>Candidatus Brocadiia</taxon>
        <taxon>Candidatus Brocadiales</taxon>
        <taxon>Candidatus Brocadiaceae</taxon>
        <taxon>Candidatus Brocadia</taxon>
    </lineage>
</organism>
<feature type="transmembrane region" description="Helical" evidence="1">
    <location>
        <begin position="148"/>
        <end position="170"/>
    </location>
</feature>
<keyword evidence="1" id="KW-1133">Transmembrane helix</keyword>
<evidence type="ECO:0000313" key="2">
    <source>
        <dbReference type="EMBL" id="GAN32016.1"/>
    </source>
</evidence>